<name>A0AAW0YE27_CHEQU</name>
<organism evidence="1 2">
    <name type="scientific">Cherax quadricarinatus</name>
    <name type="common">Australian red claw crayfish</name>
    <dbReference type="NCBI Taxonomy" id="27406"/>
    <lineage>
        <taxon>Eukaryota</taxon>
        <taxon>Metazoa</taxon>
        <taxon>Ecdysozoa</taxon>
        <taxon>Arthropoda</taxon>
        <taxon>Crustacea</taxon>
        <taxon>Multicrustacea</taxon>
        <taxon>Malacostraca</taxon>
        <taxon>Eumalacostraca</taxon>
        <taxon>Eucarida</taxon>
        <taxon>Decapoda</taxon>
        <taxon>Pleocyemata</taxon>
        <taxon>Astacidea</taxon>
        <taxon>Parastacoidea</taxon>
        <taxon>Parastacidae</taxon>
        <taxon>Cherax</taxon>
    </lineage>
</organism>
<comment type="caution">
    <text evidence="1">The sequence shown here is derived from an EMBL/GenBank/DDBJ whole genome shotgun (WGS) entry which is preliminary data.</text>
</comment>
<reference evidence="1 2" key="1">
    <citation type="journal article" date="2024" name="BMC Genomics">
        <title>Genome assembly of redclaw crayfish (Cherax quadricarinatus) provides insights into its immune adaptation and hypoxia tolerance.</title>
        <authorList>
            <person name="Liu Z."/>
            <person name="Zheng J."/>
            <person name="Li H."/>
            <person name="Fang K."/>
            <person name="Wang S."/>
            <person name="He J."/>
            <person name="Zhou D."/>
            <person name="Weng S."/>
            <person name="Chi M."/>
            <person name="Gu Z."/>
            <person name="He J."/>
            <person name="Li F."/>
            <person name="Wang M."/>
        </authorList>
    </citation>
    <scope>NUCLEOTIDE SEQUENCE [LARGE SCALE GENOMIC DNA]</scope>
    <source>
        <strain evidence="1">ZL_2023a</strain>
    </source>
</reference>
<keyword evidence="2" id="KW-1185">Reference proteome</keyword>
<proteinExistence type="predicted"/>
<sequence length="142" mass="15247">MTAHTASSRISFEVRPETSVLAEGYDGIILVTDSLDKLKGTLDVLLTPLQALAEFDESVVKDGACARVDVPANRVVYAPTGPLNRDYDDVRRFADAAASGIKRGLKAGMKSPLLVRAQDQSFPHADLVTLLGALHALYVPLE</sequence>
<protein>
    <recommendedName>
        <fullName evidence="3">Leucyl aminopeptidase</fullName>
    </recommendedName>
</protein>
<feature type="non-terminal residue" evidence="1">
    <location>
        <position position="142"/>
    </location>
</feature>
<accession>A0AAW0YE27</accession>
<evidence type="ECO:0008006" key="3">
    <source>
        <dbReference type="Google" id="ProtNLM"/>
    </source>
</evidence>
<dbReference type="EMBL" id="JARKIK010000006">
    <property type="protein sequence ID" value="KAK8751179.1"/>
    <property type="molecule type" value="Genomic_DNA"/>
</dbReference>
<evidence type="ECO:0000313" key="2">
    <source>
        <dbReference type="Proteomes" id="UP001445076"/>
    </source>
</evidence>
<dbReference type="Proteomes" id="UP001445076">
    <property type="component" value="Unassembled WGS sequence"/>
</dbReference>
<evidence type="ECO:0000313" key="1">
    <source>
        <dbReference type="EMBL" id="KAK8751179.1"/>
    </source>
</evidence>
<gene>
    <name evidence="1" type="ORF">OTU49_013288</name>
</gene>
<dbReference type="AlphaFoldDB" id="A0AAW0YE27"/>